<name>A0A387BPG1_9MICO</name>
<evidence type="ECO:0000313" key="4">
    <source>
        <dbReference type="Proteomes" id="UP000275069"/>
    </source>
</evidence>
<organism evidence="3 4">
    <name type="scientific">Gryllotalpicola protaetiae</name>
    <dbReference type="NCBI Taxonomy" id="2419771"/>
    <lineage>
        <taxon>Bacteria</taxon>
        <taxon>Bacillati</taxon>
        <taxon>Actinomycetota</taxon>
        <taxon>Actinomycetes</taxon>
        <taxon>Micrococcales</taxon>
        <taxon>Microbacteriaceae</taxon>
        <taxon>Gryllotalpicola</taxon>
    </lineage>
</organism>
<dbReference type="InterPro" id="IPR011335">
    <property type="entry name" value="Restrct_endonuc-II-like"/>
</dbReference>
<dbReference type="Gene3D" id="3.40.960.10">
    <property type="entry name" value="VSR Endonuclease"/>
    <property type="match status" value="1"/>
</dbReference>
<feature type="domain" description="DUF559" evidence="2">
    <location>
        <begin position="258"/>
        <end position="334"/>
    </location>
</feature>
<sequence length="349" mass="38770">MLRTVVPDRPDYARSSSRNRGVEPRLGVVLRRSLRPQGPRLARPPQFGPFPVPSAGRQRHPALMDLHRVLARNDGFATRSTLRAAGYSRRGIQEELSSGRLIAHGRNIVSKPAVPPAFARAVSMNSRAACVTAARAMGLWTLETDTLHVVPRVNNSHVRPDSLEVKVHWSPSPIEPDSARVAVESGRNALAHVANCQPLEIAVATFDSAVRKGFVTIEELHRLASVRRGRFAEVVALVSDKADSGLETITRVRLGWAGTTCREQVVIDGHRVDLLIGDRLIIQLDGKQHLEDPEQLERDRKQDRRLRLMGYTVLRFGYDDVVFAWAAMWAEIASHLAQRAHQVLPVGRS</sequence>
<feature type="region of interest" description="Disordered" evidence="1">
    <location>
        <begin position="1"/>
        <end position="24"/>
    </location>
</feature>
<evidence type="ECO:0000256" key="1">
    <source>
        <dbReference type="SAM" id="MobiDB-lite"/>
    </source>
</evidence>
<dbReference type="InterPro" id="IPR007569">
    <property type="entry name" value="DUF559"/>
</dbReference>
<dbReference type="EMBL" id="CP032624">
    <property type="protein sequence ID" value="AYG03009.1"/>
    <property type="molecule type" value="Genomic_DNA"/>
</dbReference>
<dbReference type="AlphaFoldDB" id="A0A387BPG1"/>
<protein>
    <submittedName>
        <fullName evidence="3">DUF559 domain-containing protein</fullName>
    </submittedName>
</protein>
<accession>A0A387BPG1</accession>
<dbReference type="Pfam" id="PF04480">
    <property type="entry name" value="DUF559"/>
    <property type="match status" value="1"/>
</dbReference>
<proteinExistence type="predicted"/>
<dbReference type="KEGG" id="gry:D7I44_05370"/>
<dbReference type="Proteomes" id="UP000275069">
    <property type="component" value="Chromosome"/>
</dbReference>
<gene>
    <name evidence="3" type="ORF">D7I44_05370</name>
</gene>
<keyword evidence="4" id="KW-1185">Reference proteome</keyword>
<dbReference type="OrthoDB" id="4701311at2"/>
<feature type="region of interest" description="Disordered" evidence="1">
    <location>
        <begin position="33"/>
        <end position="52"/>
    </location>
</feature>
<reference evidence="3 4" key="1">
    <citation type="submission" date="2018-09" db="EMBL/GenBank/DDBJ databases">
        <title>Genome sequencing of strain 2DFW10M-5.</title>
        <authorList>
            <person name="Heo J."/>
            <person name="Kim S.-J."/>
            <person name="Kwon S.-W."/>
        </authorList>
    </citation>
    <scope>NUCLEOTIDE SEQUENCE [LARGE SCALE GENOMIC DNA]</scope>
    <source>
        <strain evidence="3 4">2DFW10M-5</strain>
    </source>
</reference>
<feature type="compositionally biased region" description="Basic and acidic residues" evidence="1">
    <location>
        <begin position="1"/>
        <end position="12"/>
    </location>
</feature>
<evidence type="ECO:0000313" key="3">
    <source>
        <dbReference type="EMBL" id="AYG03009.1"/>
    </source>
</evidence>
<evidence type="ECO:0000259" key="2">
    <source>
        <dbReference type="Pfam" id="PF04480"/>
    </source>
</evidence>
<dbReference type="SUPFAM" id="SSF52980">
    <property type="entry name" value="Restriction endonuclease-like"/>
    <property type="match status" value="1"/>
</dbReference>